<keyword evidence="2" id="KW-0732">Signal</keyword>
<evidence type="ECO:0000256" key="2">
    <source>
        <dbReference type="SAM" id="SignalP"/>
    </source>
</evidence>
<evidence type="ECO:0000313" key="4">
    <source>
        <dbReference type="EMBL" id="SBT19226.1"/>
    </source>
</evidence>
<reference evidence="4 7" key="1">
    <citation type="submission" date="2016-06" db="EMBL/GenBank/DDBJ databases">
        <authorList>
            <person name="Kjaerup R.B."/>
            <person name="Dalgaard T.S."/>
            <person name="Juul-Madsen H.R."/>
        </authorList>
    </citation>
    <scope>NUCLEOTIDE SEQUENCE [LARGE SCALE GENOMIC DNA]</scope>
    <source>
        <strain evidence="4 7">CECT 5115</strain>
    </source>
</reference>
<keyword evidence="4" id="KW-0378">Hydrolase</keyword>
<evidence type="ECO:0000259" key="3">
    <source>
        <dbReference type="Pfam" id="PF01551"/>
    </source>
</evidence>
<dbReference type="PANTHER" id="PTHR21666">
    <property type="entry name" value="PEPTIDASE-RELATED"/>
    <property type="match status" value="1"/>
</dbReference>
<dbReference type="SUPFAM" id="SSF51261">
    <property type="entry name" value="Duplicated hybrid motif"/>
    <property type="match status" value="1"/>
</dbReference>
<reference evidence="5 6" key="2">
    <citation type="submission" date="2016-06" db="EMBL/GenBank/DDBJ databases">
        <authorList>
            <person name="Rodrigo-Torres L."/>
            <person name="Arahal D.R."/>
        </authorList>
    </citation>
    <scope>NUCLEOTIDE SEQUENCE [LARGE SCALE GENOMIC DNA]</scope>
    <source>
        <strain evidence="5 6">CECT 5116</strain>
    </source>
</reference>
<dbReference type="Proteomes" id="UP000092840">
    <property type="component" value="Unassembled WGS sequence"/>
</dbReference>
<dbReference type="CDD" id="cd12797">
    <property type="entry name" value="M23_peptidase"/>
    <property type="match status" value="1"/>
</dbReference>
<dbReference type="RefSeq" id="WP_067038469.1">
    <property type="nucleotide sequence ID" value="NZ_FLRA01000031.1"/>
</dbReference>
<dbReference type="OrthoDB" id="9784703at2"/>
<dbReference type="InterPro" id="IPR050570">
    <property type="entry name" value="Cell_wall_metabolism_enzyme"/>
</dbReference>
<dbReference type="EMBL" id="FLRA01000031">
    <property type="protein sequence ID" value="SBT19226.1"/>
    <property type="molecule type" value="Genomic_DNA"/>
</dbReference>
<dbReference type="Proteomes" id="UP000092871">
    <property type="component" value="Unassembled WGS sequence"/>
</dbReference>
<feature type="coiled-coil region" evidence="1">
    <location>
        <begin position="173"/>
        <end position="246"/>
    </location>
</feature>
<dbReference type="Pfam" id="PF01551">
    <property type="entry name" value="Peptidase_M23"/>
    <property type="match status" value="1"/>
</dbReference>
<accession>A0A1C3JVX8</accession>
<dbReference type="EMBL" id="FLRB01000010">
    <property type="protein sequence ID" value="SBT20915.1"/>
    <property type="molecule type" value="Genomic_DNA"/>
</dbReference>
<proteinExistence type="predicted"/>
<evidence type="ECO:0000313" key="7">
    <source>
        <dbReference type="Proteomes" id="UP000092871"/>
    </source>
</evidence>
<dbReference type="GO" id="GO:0004222">
    <property type="term" value="F:metalloendopeptidase activity"/>
    <property type="evidence" value="ECO:0007669"/>
    <property type="project" value="TreeGrafter"/>
</dbReference>
<feature type="domain" description="M23ase beta-sheet core" evidence="3">
    <location>
        <begin position="281"/>
        <end position="372"/>
    </location>
</feature>
<dbReference type="PANTHER" id="PTHR21666:SF270">
    <property type="entry name" value="MUREIN HYDROLASE ACTIVATOR ENVC"/>
    <property type="match status" value="1"/>
</dbReference>
<sequence length="379" mass="42433">MGLKACLLMLTVLWSSISWAAEPQTPEEARQQIQALQQDLSKLNSWLKDLKGERSSVEQQLQSKEQSIQDLSKRILELQQSLEKGAKQLENLQTQQRSLQQSIQQQYQQIAAQLRAVYRSGGEEGLKFLLEDIPADESMRLIHYNRYFSTARQSLINGFSAEAEDLNLVEKSIRSQRAQMAQEQSDLEKQQSRVKDEYAQRQKLLAKIETDLNSGDQKAKRIQKNQAQMQALLKQLEEALALADIQIPDQDTPFGAQKGKLIPPLNVIKQLPDNSQINLGGVTFAAKTGDQVHAVHHGRVVFSDWMRGFGFLIILDHGGGYMSLYGYNQSLLKDVGEWVNANDVIATAGSSGGRSETGLFFAIRHNGAPVKPVSWFGKG</sequence>
<dbReference type="InterPro" id="IPR016047">
    <property type="entry name" value="M23ase_b-sheet_dom"/>
</dbReference>
<dbReference type="AlphaFoldDB" id="A0A1C3JVX8"/>
<feature type="chain" id="PRO_5008677118" evidence="2">
    <location>
        <begin position="21"/>
        <end position="379"/>
    </location>
</feature>
<dbReference type="InterPro" id="IPR011055">
    <property type="entry name" value="Dup_hybrid_motif"/>
</dbReference>
<dbReference type="Gene3D" id="2.70.70.10">
    <property type="entry name" value="Glucose Permease (Domain IIA)"/>
    <property type="match status" value="1"/>
</dbReference>
<organism evidence="4 7">
    <name type="scientific">Marinomonas gallaica</name>
    <dbReference type="NCBI Taxonomy" id="1806667"/>
    <lineage>
        <taxon>Bacteria</taxon>
        <taxon>Pseudomonadati</taxon>
        <taxon>Pseudomonadota</taxon>
        <taxon>Gammaproteobacteria</taxon>
        <taxon>Oceanospirillales</taxon>
        <taxon>Oceanospirillaceae</taxon>
        <taxon>Marinomonas</taxon>
    </lineage>
</organism>
<evidence type="ECO:0000313" key="6">
    <source>
        <dbReference type="Proteomes" id="UP000092840"/>
    </source>
</evidence>
<feature type="signal peptide" evidence="2">
    <location>
        <begin position="1"/>
        <end position="20"/>
    </location>
</feature>
<keyword evidence="6" id="KW-1185">Reference proteome</keyword>
<feature type="coiled-coil region" evidence="1">
    <location>
        <begin position="33"/>
        <end position="109"/>
    </location>
</feature>
<evidence type="ECO:0000313" key="5">
    <source>
        <dbReference type="EMBL" id="SBT20915.1"/>
    </source>
</evidence>
<gene>
    <name evidence="4" type="primary">envC</name>
    <name evidence="4" type="ORF">MGA5115_03388</name>
    <name evidence="5" type="ORF">MGA5116_01502</name>
</gene>
<keyword evidence="1" id="KW-0175">Coiled coil</keyword>
<dbReference type="Gene3D" id="6.10.250.3150">
    <property type="match status" value="1"/>
</dbReference>
<protein>
    <submittedName>
        <fullName evidence="4">Murein hydrolase activator EnvC</fullName>
    </submittedName>
</protein>
<evidence type="ECO:0000256" key="1">
    <source>
        <dbReference type="SAM" id="Coils"/>
    </source>
</evidence>
<name>A0A1C3JVX8_9GAMM</name>